<keyword evidence="1" id="KW-0233">DNA recombination</keyword>
<dbReference type="AlphaFoldDB" id="A0A830I639"/>
<evidence type="ECO:0000256" key="1">
    <source>
        <dbReference type="ARBA" id="ARBA00023172"/>
    </source>
</evidence>
<evidence type="ECO:0000313" key="4">
    <source>
        <dbReference type="EMBL" id="GHP12557.1"/>
    </source>
</evidence>
<dbReference type="InterPro" id="IPR011010">
    <property type="entry name" value="DNA_brk_join_enz"/>
</dbReference>
<evidence type="ECO:0000256" key="3">
    <source>
        <dbReference type="SAM" id="MobiDB-lite"/>
    </source>
</evidence>
<reference evidence="4" key="1">
    <citation type="submission" date="2020-10" db="EMBL/GenBank/DDBJ databases">
        <title>Unveiling of a novel bifunctional photoreceptor, Dualchrome1, isolated from a cosmopolitan green alga.</title>
        <authorList>
            <person name="Suzuki S."/>
            <person name="Kawachi M."/>
        </authorList>
    </citation>
    <scope>NUCLEOTIDE SEQUENCE</scope>
    <source>
        <strain evidence="4">NIES 2893</strain>
    </source>
</reference>
<accession>A0A830I639</accession>
<keyword evidence="5" id="KW-1185">Reference proteome</keyword>
<feature type="region of interest" description="Disordered" evidence="3">
    <location>
        <begin position="1"/>
        <end position="24"/>
    </location>
</feature>
<dbReference type="GO" id="GO:0003677">
    <property type="term" value="F:DNA binding"/>
    <property type="evidence" value="ECO:0007669"/>
    <property type="project" value="InterPro"/>
</dbReference>
<dbReference type="Proteomes" id="UP000660262">
    <property type="component" value="Unassembled WGS sequence"/>
</dbReference>
<protein>
    <submittedName>
        <fullName evidence="4">Uncharacterized protein</fullName>
    </submittedName>
</protein>
<dbReference type="InterPro" id="IPR013762">
    <property type="entry name" value="Integrase-like_cat_sf"/>
</dbReference>
<feature type="coiled-coil region" evidence="2">
    <location>
        <begin position="51"/>
        <end position="78"/>
    </location>
</feature>
<dbReference type="SUPFAM" id="SSF56349">
    <property type="entry name" value="DNA breaking-rejoining enzymes"/>
    <property type="match status" value="1"/>
</dbReference>
<dbReference type="EMBL" id="BNJQ01000043">
    <property type="protein sequence ID" value="GHP12557.1"/>
    <property type="molecule type" value="Genomic_DNA"/>
</dbReference>
<organism evidence="4 5">
    <name type="scientific">Pycnococcus provasolii</name>
    <dbReference type="NCBI Taxonomy" id="41880"/>
    <lineage>
        <taxon>Eukaryota</taxon>
        <taxon>Viridiplantae</taxon>
        <taxon>Chlorophyta</taxon>
        <taxon>Pseudoscourfieldiophyceae</taxon>
        <taxon>Pseudoscourfieldiales</taxon>
        <taxon>Pycnococcaceae</taxon>
        <taxon>Pycnococcus</taxon>
    </lineage>
</organism>
<gene>
    <name evidence="4" type="ORF">PPROV_001128500</name>
</gene>
<evidence type="ECO:0000256" key="2">
    <source>
        <dbReference type="SAM" id="Coils"/>
    </source>
</evidence>
<keyword evidence="2" id="KW-0175">Coiled coil</keyword>
<dbReference type="GO" id="GO:0015074">
    <property type="term" value="P:DNA integration"/>
    <property type="evidence" value="ECO:0007669"/>
    <property type="project" value="InterPro"/>
</dbReference>
<sequence>MSAADSDTEVSAVEEVQGDPPTEPIVVPAALTLEELQRQIAELTVRHTKDVADLSNRNKDLELELLRERDSRREAETQLLKKQFAESSKGKDKEIDLDSETNWRKLEEYYDSLAYVPVSRFQSRIPFTGPDPRHLPNNVDRPQAFDLYGDRVADQLESSKGSLRHEYAITEPLLWYFVIRRHDLLQAYLDVRQHVRGCKHFWELPSSKRWLASSIDDMLQRVLKLLPHHVPPPGCTWTGHSLRCGAASAGYAVTKDLLVICHYGGWARGSDVMQDDYIDPSWRSTPDARFFFGWLKCAR</sequence>
<dbReference type="GO" id="GO:0006310">
    <property type="term" value="P:DNA recombination"/>
    <property type="evidence" value="ECO:0007669"/>
    <property type="project" value="UniProtKB-KW"/>
</dbReference>
<proteinExistence type="predicted"/>
<evidence type="ECO:0000313" key="5">
    <source>
        <dbReference type="Proteomes" id="UP000660262"/>
    </source>
</evidence>
<name>A0A830I639_9CHLO</name>
<comment type="caution">
    <text evidence="4">The sequence shown here is derived from an EMBL/GenBank/DDBJ whole genome shotgun (WGS) entry which is preliminary data.</text>
</comment>
<dbReference type="Gene3D" id="1.10.443.10">
    <property type="entry name" value="Intergrase catalytic core"/>
    <property type="match status" value="1"/>
</dbReference>